<dbReference type="Gene3D" id="3.20.20.70">
    <property type="entry name" value="Aldolase class I"/>
    <property type="match status" value="1"/>
</dbReference>
<keyword evidence="11 16" id="KW-0479">Metal-binding</keyword>
<name>A0A831A3J8_ERWAM</name>
<dbReference type="Pfam" id="PF22617">
    <property type="entry name" value="HCS_D2"/>
    <property type="match status" value="1"/>
</dbReference>
<dbReference type="EC" id="2.3.3.13" evidence="5 16"/>
<keyword evidence="12 16" id="KW-0464">Manganese</keyword>
<keyword evidence="10 16" id="KW-0808">Transferase</keyword>
<evidence type="ECO:0000313" key="18">
    <source>
        <dbReference type="EMBL" id="CCO94920.1"/>
    </source>
</evidence>
<evidence type="ECO:0000256" key="2">
    <source>
        <dbReference type="ARBA" id="ARBA00004496"/>
    </source>
</evidence>
<dbReference type="EMBL" id="CAPB01000035">
    <property type="protein sequence ID" value="CCO94920.1"/>
    <property type="molecule type" value="Genomic_DNA"/>
</dbReference>
<evidence type="ECO:0000313" key="19">
    <source>
        <dbReference type="Proteomes" id="UP000013111"/>
    </source>
</evidence>
<dbReference type="Proteomes" id="UP000013111">
    <property type="component" value="Unassembled WGS sequence"/>
</dbReference>
<evidence type="ECO:0000256" key="1">
    <source>
        <dbReference type="ARBA" id="ARBA00000064"/>
    </source>
</evidence>
<evidence type="ECO:0000256" key="16">
    <source>
        <dbReference type="HAMAP-Rule" id="MF_01025"/>
    </source>
</evidence>
<dbReference type="InterPro" id="IPR050073">
    <property type="entry name" value="2-IPM_HCS-like"/>
</dbReference>
<dbReference type="NCBIfam" id="NF002084">
    <property type="entry name" value="PRK00915.1-1"/>
    <property type="match status" value="1"/>
</dbReference>
<dbReference type="AlphaFoldDB" id="A0A831A3J8"/>
<evidence type="ECO:0000256" key="4">
    <source>
        <dbReference type="ARBA" id="ARBA00009396"/>
    </source>
</evidence>
<gene>
    <name evidence="16 18" type="primary">leuA</name>
    <name evidence="18" type="ORF">BN437_3010</name>
</gene>
<dbReference type="GO" id="GO:0003852">
    <property type="term" value="F:2-isopropylmalate synthase activity"/>
    <property type="evidence" value="ECO:0007669"/>
    <property type="project" value="UniProtKB-UniRule"/>
</dbReference>
<dbReference type="PANTHER" id="PTHR10277">
    <property type="entry name" value="HOMOCITRATE SYNTHASE-RELATED"/>
    <property type="match status" value="1"/>
</dbReference>
<dbReference type="InterPro" id="IPR013709">
    <property type="entry name" value="2-isopropylmalate_synth_dimer"/>
</dbReference>
<comment type="function">
    <text evidence="15 16">Catalyzes the condensation of the acetyl group of acetyl-CoA with 3-methyl-2-oxobutanoate (2-ketoisovalerate) to form 3-carboxy-3-hydroxy-4-methylpentanoate (2-isopropylmalate).</text>
</comment>
<dbReference type="InterPro" id="IPR000891">
    <property type="entry name" value="PYR_CT"/>
</dbReference>
<feature type="binding site" evidence="16">
    <location>
        <position position="217"/>
    </location>
    <ligand>
        <name>Mn(2+)</name>
        <dbReference type="ChEBI" id="CHEBI:29035"/>
    </ligand>
</feature>
<dbReference type="PROSITE" id="PS00816">
    <property type="entry name" value="AIPM_HOMOCIT_SYNTH_2"/>
    <property type="match status" value="1"/>
</dbReference>
<evidence type="ECO:0000256" key="8">
    <source>
        <dbReference type="ARBA" id="ARBA00022490"/>
    </source>
</evidence>
<evidence type="ECO:0000259" key="17">
    <source>
        <dbReference type="PROSITE" id="PS50991"/>
    </source>
</evidence>
<dbReference type="GO" id="GO:0009098">
    <property type="term" value="P:L-leucine biosynthetic process"/>
    <property type="evidence" value="ECO:0007669"/>
    <property type="project" value="UniProtKB-UniRule"/>
</dbReference>
<sequence>MLAETGDIQTTRNHSMSQQVIIFDTTLRDGEQALQASLSVKEKLQIALALERMGVDVMEVGFPVSSPGDFESVQTIARQIKSSRVCGLARCVEKDIDAAYEALRVADAYRIHTFLATSPMHIATKLRSTLPEVIERAVKMIKRARNYTDDVEFSCEDGGRTPIDDLCRVVEAAINAGATTINIPDTVGYTLPYEYASIFSALRARVPNIDKAILSVHTHDDLGMAVGNALAAVNAGARQIEGAMNGLGERAGNCALEETIMAIKTRGQLMNVHTRIHHQEIYRTCQTVSKICNMPIPAHKAIIGSNAFAHSSGIHQDGVLKNRENYEILTPESIGLKQVQLNLTSRSGRAAVKHRMEEMGYGEDEYNMDRLYDAFKALADKKGQVFDYDLEALAFISQQSEEPEYFRLDTFNVQSGSSVIATATVQLCCGDQQKTEAATGNGPVDAVYQAINRMTEFNAELISYQLTAKGHGKDALGQVDIVVQYNGRKFHGVGLATDIVESSAKAMVNALNTIWRARQVEQELQRKSQVKDHKETV</sequence>
<evidence type="ECO:0000256" key="9">
    <source>
        <dbReference type="ARBA" id="ARBA00022605"/>
    </source>
</evidence>
<dbReference type="SMART" id="SM00917">
    <property type="entry name" value="LeuA_dimer"/>
    <property type="match status" value="1"/>
</dbReference>
<evidence type="ECO:0000256" key="10">
    <source>
        <dbReference type="ARBA" id="ARBA00022679"/>
    </source>
</evidence>
<dbReference type="FunFam" id="3.30.160.270:FF:000001">
    <property type="entry name" value="2-isopropylmalate synthase"/>
    <property type="match status" value="1"/>
</dbReference>
<dbReference type="PROSITE" id="PS50991">
    <property type="entry name" value="PYR_CT"/>
    <property type="match status" value="1"/>
</dbReference>
<dbReference type="UniPathway" id="UPA00048">
    <property type="reaction ID" value="UER00070"/>
</dbReference>
<feature type="domain" description="Pyruvate carboxyltransferase" evidence="17">
    <location>
        <begin position="20"/>
        <end position="282"/>
    </location>
</feature>
<dbReference type="GO" id="GO:0030145">
    <property type="term" value="F:manganese ion binding"/>
    <property type="evidence" value="ECO:0007669"/>
    <property type="project" value="UniProtKB-UniRule"/>
</dbReference>
<evidence type="ECO:0000256" key="12">
    <source>
        <dbReference type="ARBA" id="ARBA00023211"/>
    </source>
</evidence>
<feature type="binding site" evidence="16">
    <location>
        <position position="219"/>
    </location>
    <ligand>
        <name>Mn(2+)</name>
        <dbReference type="ChEBI" id="CHEBI:29035"/>
    </ligand>
</feature>
<comment type="subunit">
    <text evidence="16">Homodimer.</text>
</comment>
<dbReference type="NCBIfam" id="TIGR00973">
    <property type="entry name" value="leuA_bact"/>
    <property type="match status" value="1"/>
</dbReference>
<evidence type="ECO:0000256" key="15">
    <source>
        <dbReference type="ARBA" id="ARBA00037629"/>
    </source>
</evidence>
<evidence type="ECO:0000256" key="3">
    <source>
        <dbReference type="ARBA" id="ARBA00004689"/>
    </source>
</evidence>
<feature type="binding site" evidence="16">
    <location>
        <position position="253"/>
    </location>
    <ligand>
        <name>Mn(2+)</name>
        <dbReference type="ChEBI" id="CHEBI:29035"/>
    </ligand>
</feature>
<dbReference type="Pfam" id="PF08502">
    <property type="entry name" value="LeuA_dimer"/>
    <property type="match status" value="1"/>
</dbReference>
<organism evidence="18 19">
    <name type="scientific">Erwinia amylovora NBRC 12687 = CFBP 1232</name>
    <dbReference type="NCBI Taxonomy" id="1219359"/>
    <lineage>
        <taxon>Bacteria</taxon>
        <taxon>Pseudomonadati</taxon>
        <taxon>Pseudomonadota</taxon>
        <taxon>Gammaproteobacteria</taxon>
        <taxon>Enterobacterales</taxon>
        <taxon>Erwiniaceae</taxon>
        <taxon>Erwinia</taxon>
    </lineage>
</organism>
<dbReference type="Pfam" id="PF00682">
    <property type="entry name" value="HMGL-like"/>
    <property type="match status" value="1"/>
</dbReference>
<accession>A0A831A3J8</accession>
<comment type="cofactor">
    <cofactor evidence="16">
        <name>Mn(2+)</name>
        <dbReference type="ChEBI" id="CHEBI:29035"/>
    </cofactor>
</comment>
<keyword evidence="18" id="KW-0012">Acyltransferase</keyword>
<evidence type="ECO:0000256" key="14">
    <source>
        <dbReference type="ARBA" id="ARBA00029993"/>
    </source>
</evidence>
<dbReference type="GO" id="GO:0003985">
    <property type="term" value="F:acetyl-CoA C-acetyltransferase activity"/>
    <property type="evidence" value="ECO:0007669"/>
    <property type="project" value="UniProtKB-UniRule"/>
</dbReference>
<comment type="subcellular location">
    <subcellularLocation>
        <location evidence="2">Cytoplasm</location>
    </subcellularLocation>
</comment>
<evidence type="ECO:0000256" key="13">
    <source>
        <dbReference type="ARBA" id="ARBA00023304"/>
    </source>
</evidence>
<keyword evidence="8 16" id="KW-0963">Cytoplasm</keyword>
<comment type="catalytic activity">
    <reaction evidence="1 16">
        <text>3-methyl-2-oxobutanoate + acetyl-CoA + H2O = (2S)-2-isopropylmalate + CoA + H(+)</text>
        <dbReference type="Rhea" id="RHEA:21524"/>
        <dbReference type="ChEBI" id="CHEBI:1178"/>
        <dbReference type="ChEBI" id="CHEBI:11851"/>
        <dbReference type="ChEBI" id="CHEBI:15377"/>
        <dbReference type="ChEBI" id="CHEBI:15378"/>
        <dbReference type="ChEBI" id="CHEBI:57287"/>
        <dbReference type="ChEBI" id="CHEBI:57288"/>
        <dbReference type="EC" id="2.3.3.13"/>
    </reaction>
</comment>
<dbReference type="InterPro" id="IPR054691">
    <property type="entry name" value="LeuA/HCS_post-cat"/>
</dbReference>
<dbReference type="SMR" id="A0A831A3J8"/>
<evidence type="ECO:0000256" key="5">
    <source>
        <dbReference type="ARBA" id="ARBA00012973"/>
    </source>
</evidence>
<feature type="region of interest" description="Regulatory domain" evidence="16">
    <location>
        <begin position="407"/>
        <end position="537"/>
    </location>
</feature>
<evidence type="ECO:0000256" key="7">
    <source>
        <dbReference type="ARBA" id="ARBA00022430"/>
    </source>
</evidence>
<dbReference type="InterPro" id="IPR013785">
    <property type="entry name" value="Aldolase_TIM"/>
</dbReference>
<dbReference type="SUPFAM" id="SSF51569">
    <property type="entry name" value="Aldolase"/>
    <property type="match status" value="1"/>
</dbReference>
<dbReference type="CDD" id="cd07940">
    <property type="entry name" value="DRE_TIM_IPMS"/>
    <property type="match status" value="1"/>
</dbReference>
<evidence type="ECO:0000256" key="11">
    <source>
        <dbReference type="ARBA" id="ARBA00022723"/>
    </source>
</evidence>
<keyword evidence="13 16" id="KW-0100">Branched-chain amino acid biosynthesis</keyword>
<reference evidence="18 19" key="2">
    <citation type="submission" date="2013-04" db="EMBL/GenBank/DDBJ databases">
        <title>Comparative genomics of 12 strains of Erwinia amylovora identifies a pan-genome with a large conserved core and provides insights into host specificity.</title>
        <authorList>
            <person name="Mann R.A."/>
            <person name="Smits T.H.M."/>
            <person name="Buehlmann A."/>
            <person name="Blom J."/>
            <person name="Goesmann A."/>
            <person name="Frey J.E."/>
            <person name="Plummer K.M."/>
            <person name="Beer S.V."/>
            <person name="Luck J."/>
            <person name="Duffy B."/>
            <person name="Rodoni B."/>
        </authorList>
    </citation>
    <scope>NUCLEOTIDE SEQUENCE [LARGE SCALE GENOMIC DNA]</scope>
    <source>
        <strain evidence="19">CFBP 1232</strain>
    </source>
</reference>
<comment type="pathway">
    <text evidence="3 16">Amino-acid biosynthesis; L-leucine biosynthesis; L-leucine from 3-methyl-2-oxobutanoate: step 1/4.</text>
</comment>
<dbReference type="PANTHER" id="PTHR10277:SF9">
    <property type="entry name" value="2-ISOPROPYLMALATE SYNTHASE 1, CHLOROPLASTIC-RELATED"/>
    <property type="match status" value="1"/>
</dbReference>
<comment type="caution">
    <text evidence="18">The sequence shown here is derived from an EMBL/GenBank/DDBJ whole genome shotgun (WGS) entry which is preliminary data.</text>
</comment>
<dbReference type="InterPro" id="IPR005671">
    <property type="entry name" value="LeuA_bact_synth"/>
</dbReference>
<dbReference type="Gene3D" id="3.30.160.270">
    <property type="match status" value="1"/>
</dbReference>
<comment type="similarity">
    <text evidence="4 16">Belongs to the alpha-IPM synthase/homocitrate synthase family. LeuA type 1 subfamily.</text>
</comment>
<dbReference type="FunFam" id="3.20.20.70:FF:000010">
    <property type="entry name" value="2-isopropylmalate synthase"/>
    <property type="match status" value="1"/>
</dbReference>
<dbReference type="PROSITE" id="PS00815">
    <property type="entry name" value="AIPM_HOMOCIT_SYNTH_1"/>
    <property type="match status" value="1"/>
</dbReference>
<reference evidence="18 19" key="1">
    <citation type="submission" date="2012-11" db="EMBL/GenBank/DDBJ databases">
        <authorList>
            <person name="Linke B."/>
        </authorList>
    </citation>
    <scope>NUCLEOTIDE SEQUENCE [LARGE SCALE GENOMIC DNA]</scope>
    <source>
        <strain evidence="19">CFBP 1232</strain>
    </source>
</reference>
<dbReference type="GO" id="GO:0005829">
    <property type="term" value="C:cytosol"/>
    <property type="evidence" value="ECO:0007669"/>
    <property type="project" value="TreeGrafter"/>
</dbReference>
<dbReference type="NCBIfam" id="NF002086">
    <property type="entry name" value="PRK00915.1-3"/>
    <property type="match status" value="1"/>
</dbReference>
<proteinExistence type="inferred from homology"/>
<keyword evidence="7 16" id="KW-0432">Leucine biosynthesis</keyword>
<dbReference type="SUPFAM" id="SSF110921">
    <property type="entry name" value="2-isopropylmalate synthase LeuA, allosteric (dimerisation) domain"/>
    <property type="match status" value="1"/>
</dbReference>
<dbReference type="HAMAP" id="MF_01025">
    <property type="entry name" value="LeuA_type1"/>
    <property type="match status" value="1"/>
</dbReference>
<dbReference type="InterPro" id="IPR036230">
    <property type="entry name" value="LeuA_allosteric_dom_sf"/>
</dbReference>
<dbReference type="FunFam" id="1.10.238.260:FF:000001">
    <property type="entry name" value="2-isopropylmalate synthase"/>
    <property type="match status" value="1"/>
</dbReference>
<dbReference type="InterPro" id="IPR002034">
    <property type="entry name" value="AIPM/Hcit_synth_CS"/>
</dbReference>
<feature type="binding site" evidence="16">
    <location>
        <position position="29"/>
    </location>
    <ligand>
        <name>Mn(2+)</name>
        <dbReference type="ChEBI" id="CHEBI:29035"/>
    </ligand>
</feature>
<dbReference type="Gene3D" id="1.10.238.260">
    <property type="match status" value="1"/>
</dbReference>
<keyword evidence="9 16" id="KW-0028">Amino-acid biosynthesis</keyword>
<evidence type="ECO:0000256" key="6">
    <source>
        <dbReference type="ARBA" id="ARBA00018198"/>
    </source>
</evidence>
<protein>
    <recommendedName>
        <fullName evidence="6 16">2-isopropylmalate synthase</fullName>
        <ecNumber evidence="5 16">2.3.3.13</ecNumber>
    </recommendedName>
    <alternativeName>
        <fullName evidence="14 16">Alpha-IPM synthase</fullName>
    </alternativeName>
    <alternativeName>
        <fullName evidence="16">Alpha-isopropylmalate synthase</fullName>
    </alternativeName>
</protein>